<gene>
    <name evidence="2" type="ORF">V5O48_010745</name>
</gene>
<reference evidence="2 3" key="1">
    <citation type="submission" date="2024-02" db="EMBL/GenBank/DDBJ databases">
        <title>A draft genome for the cacao thread blight pathogen Marasmius crinis-equi.</title>
        <authorList>
            <person name="Cohen S.P."/>
            <person name="Baruah I.K."/>
            <person name="Amoako-Attah I."/>
            <person name="Bukari Y."/>
            <person name="Meinhardt L.W."/>
            <person name="Bailey B.A."/>
        </authorList>
    </citation>
    <scope>NUCLEOTIDE SEQUENCE [LARGE SCALE GENOMIC DNA]</scope>
    <source>
        <strain evidence="2 3">GH-76</strain>
    </source>
</reference>
<name>A0ABR3F7J6_9AGAR</name>
<evidence type="ECO:0000313" key="2">
    <source>
        <dbReference type="EMBL" id="KAL0571215.1"/>
    </source>
</evidence>
<keyword evidence="3" id="KW-1185">Reference proteome</keyword>
<feature type="compositionally biased region" description="Basic and acidic residues" evidence="1">
    <location>
        <begin position="71"/>
        <end position="87"/>
    </location>
</feature>
<evidence type="ECO:0000256" key="1">
    <source>
        <dbReference type="SAM" id="MobiDB-lite"/>
    </source>
</evidence>
<evidence type="ECO:0000313" key="3">
    <source>
        <dbReference type="Proteomes" id="UP001465976"/>
    </source>
</evidence>
<dbReference type="Proteomes" id="UP001465976">
    <property type="component" value="Unassembled WGS sequence"/>
</dbReference>
<protein>
    <submittedName>
        <fullName evidence="2">Uncharacterized protein</fullName>
    </submittedName>
</protein>
<feature type="region of interest" description="Disordered" evidence="1">
    <location>
        <begin position="17"/>
        <end position="45"/>
    </location>
</feature>
<accession>A0ABR3F7J6</accession>
<feature type="compositionally biased region" description="Polar residues" evidence="1">
    <location>
        <begin position="17"/>
        <end position="37"/>
    </location>
</feature>
<organism evidence="2 3">
    <name type="scientific">Marasmius crinis-equi</name>
    <dbReference type="NCBI Taxonomy" id="585013"/>
    <lineage>
        <taxon>Eukaryota</taxon>
        <taxon>Fungi</taxon>
        <taxon>Dikarya</taxon>
        <taxon>Basidiomycota</taxon>
        <taxon>Agaricomycotina</taxon>
        <taxon>Agaricomycetes</taxon>
        <taxon>Agaricomycetidae</taxon>
        <taxon>Agaricales</taxon>
        <taxon>Marasmiineae</taxon>
        <taxon>Marasmiaceae</taxon>
        <taxon>Marasmius</taxon>
    </lineage>
</organism>
<sequence length="328" mass="37855">MFDPNSLFSHVVQRSNLDTQNSSPASQKQVNNSLSNAKRQHKTDTPAQLVDFIKTAPLKTKAKKNFTIRKRNEARKNKDALSLEKPDNPACMPGSHQASEWSFSEEQEKQLRVKLTYDDVKEWLLSTKSAAGGGDEELRRRICLFLSLPILTIWLRRAPKLLTYPEFAHTAPIPLGLFACENLEYINSSRHLIHFKKQTLPGSKSSVHVVDMAKLCKDRNISMKDTKNLTITQFSYVADCWWAFEAEKEKRHGVSLYATWAGKHLAAWESFPERESMFAIWKPKELKQKNKRYSKSLAFNNLDYMSARDCVLNTYELEQKLVEERIRT</sequence>
<proteinExistence type="predicted"/>
<dbReference type="EMBL" id="JBAHYK010000801">
    <property type="protein sequence ID" value="KAL0571215.1"/>
    <property type="molecule type" value="Genomic_DNA"/>
</dbReference>
<feature type="region of interest" description="Disordered" evidence="1">
    <location>
        <begin position="71"/>
        <end position="99"/>
    </location>
</feature>
<comment type="caution">
    <text evidence="2">The sequence shown here is derived from an EMBL/GenBank/DDBJ whole genome shotgun (WGS) entry which is preliminary data.</text>
</comment>